<evidence type="ECO:0000256" key="1">
    <source>
        <dbReference type="ARBA" id="ARBA00006484"/>
    </source>
</evidence>
<comment type="similarity">
    <text evidence="1">Belongs to the short-chain dehydrogenases/reductases (SDR) family.</text>
</comment>
<dbReference type="PROSITE" id="PS00061">
    <property type="entry name" value="ADH_SHORT"/>
    <property type="match status" value="1"/>
</dbReference>
<evidence type="ECO:0000259" key="4">
    <source>
        <dbReference type="SMART" id="SM00822"/>
    </source>
</evidence>
<dbReference type="Gene3D" id="3.40.50.720">
    <property type="entry name" value="NAD(P)-binding Rossmann-like Domain"/>
    <property type="match status" value="1"/>
</dbReference>
<keyword evidence="3" id="KW-0520">NAD</keyword>
<dbReference type="Pfam" id="PF13561">
    <property type="entry name" value="adh_short_C2"/>
    <property type="match status" value="1"/>
</dbReference>
<organism evidence="5 6">
    <name type="scientific">Microbacterium pygmaeum</name>
    <dbReference type="NCBI Taxonomy" id="370764"/>
    <lineage>
        <taxon>Bacteria</taxon>
        <taxon>Bacillati</taxon>
        <taxon>Actinomycetota</taxon>
        <taxon>Actinomycetes</taxon>
        <taxon>Micrococcales</taxon>
        <taxon>Microbacteriaceae</taxon>
        <taxon>Microbacterium</taxon>
    </lineage>
</organism>
<proteinExistence type="inferred from homology"/>
<evidence type="ECO:0000313" key="5">
    <source>
        <dbReference type="EMBL" id="SDG86684.1"/>
    </source>
</evidence>
<dbReference type="RefSeq" id="WP_091488273.1">
    <property type="nucleotide sequence ID" value="NZ_LT629692.1"/>
</dbReference>
<dbReference type="PANTHER" id="PTHR24321">
    <property type="entry name" value="DEHYDROGENASES, SHORT CHAIN"/>
    <property type="match status" value="1"/>
</dbReference>
<keyword evidence="2" id="KW-0560">Oxidoreductase</keyword>
<dbReference type="EMBL" id="LT629692">
    <property type="protein sequence ID" value="SDG86684.1"/>
    <property type="molecule type" value="Genomic_DNA"/>
</dbReference>
<name>A0A1G7XR90_9MICO</name>
<dbReference type="OrthoDB" id="4481821at2"/>
<dbReference type="InterPro" id="IPR057326">
    <property type="entry name" value="KR_dom"/>
</dbReference>
<dbReference type="STRING" id="370764.SAMN04489810_1509"/>
<dbReference type="InterPro" id="IPR020904">
    <property type="entry name" value="Sc_DH/Rdtase_CS"/>
</dbReference>
<feature type="domain" description="Ketoreductase" evidence="4">
    <location>
        <begin position="8"/>
        <end position="200"/>
    </location>
</feature>
<dbReference type="SMART" id="SM00822">
    <property type="entry name" value="PKS_KR"/>
    <property type="match status" value="1"/>
</dbReference>
<evidence type="ECO:0000256" key="3">
    <source>
        <dbReference type="ARBA" id="ARBA00023027"/>
    </source>
</evidence>
<protein>
    <submittedName>
        <fullName evidence="5">NAD(P)-dependent dehydrogenase, short-chain alcohol dehydrogenase family</fullName>
    </submittedName>
</protein>
<dbReference type="PANTHER" id="PTHR24321:SF8">
    <property type="entry name" value="ESTRADIOL 17-BETA-DEHYDROGENASE 8-RELATED"/>
    <property type="match status" value="1"/>
</dbReference>
<dbReference type="PRINTS" id="PR00080">
    <property type="entry name" value="SDRFAMILY"/>
</dbReference>
<sequence>MTAVLTGARVLVTGGAKGLGLATARAVLAGGGAVAIADIDEAAGAEAVASLSQEGTAVFVALDVTDDASWERAIGEAVEAMGGLTGVVNNAGIEISHLFVDLDPDAVRKILEVNVLGTALGIKHAFRAMRPEGAAGGGGAIVNIASVAATIAFPGIAAYSASKSAVDRLTKVAAAESGRLSYGVRVNTVCPGLVPNAMGAQLAVDMERLGLFPSVDEAVGAVVSLTPSGRLATEDDIANGVTFLLSEDAAFINGVTLSIDGAMGM</sequence>
<dbReference type="PRINTS" id="PR00081">
    <property type="entry name" value="GDHRDH"/>
</dbReference>
<dbReference type="SUPFAM" id="SSF51735">
    <property type="entry name" value="NAD(P)-binding Rossmann-fold domains"/>
    <property type="match status" value="1"/>
</dbReference>
<evidence type="ECO:0000313" key="6">
    <source>
        <dbReference type="Proteomes" id="UP000199009"/>
    </source>
</evidence>
<reference evidence="5 6" key="1">
    <citation type="submission" date="2016-10" db="EMBL/GenBank/DDBJ databases">
        <authorList>
            <person name="de Groot N.N."/>
        </authorList>
    </citation>
    <scope>NUCLEOTIDE SEQUENCE [LARGE SCALE GENOMIC DNA]</scope>
    <source>
        <strain evidence="5 6">DSM 23142</strain>
    </source>
</reference>
<accession>A0A1G7XR90</accession>
<dbReference type="GO" id="GO:0016491">
    <property type="term" value="F:oxidoreductase activity"/>
    <property type="evidence" value="ECO:0007669"/>
    <property type="project" value="UniProtKB-KW"/>
</dbReference>
<dbReference type="FunFam" id="3.40.50.720:FF:000084">
    <property type="entry name" value="Short-chain dehydrogenase reductase"/>
    <property type="match status" value="1"/>
</dbReference>
<keyword evidence="6" id="KW-1185">Reference proteome</keyword>
<dbReference type="AlphaFoldDB" id="A0A1G7XR90"/>
<dbReference type="InterPro" id="IPR036291">
    <property type="entry name" value="NAD(P)-bd_dom_sf"/>
</dbReference>
<evidence type="ECO:0000256" key="2">
    <source>
        <dbReference type="ARBA" id="ARBA00023002"/>
    </source>
</evidence>
<dbReference type="InterPro" id="IPR002347">
    <property type="entry name" value="SDR_fam"/>
</dbReference>
<dbReference type="CDD" id="cd05233">
    <property type="entry name" value="SDR_c"/>
    <property type="match status" value="1"/>
</dbReference>
<gene>
    <name evidence="5" type="ORF">SAMN04489810_1509</name>
</gene>
<dbReference type="Proteomes" id="UP000199009">
    <property type="component" value="Chromosome I"/>
</dbReference>